<organism evidence="10 11">
    <name type="scientific">Dactylosporangium siamense</name>
    <dbReference type="NCBI Taxonomy" id="685454"/>
    <lineage>
        <taxon>Bacteria</taxon>
        <taxon>Bacillati</taxon>
        <taxon>Actinomycetota</taxon>
        <taxon>Actinomycetes</taxon>
        <taxon>Micromonosporales</taxon>
        <taxon>Micromonosporaceae</taxon>
        <taxon>Dactylosporangium</taxon>
    </lineage>
</organism>
<keyword evidence="11" id="KW-1185">Reference proteome</keyword>
<evidence type="ECO:0000256" key="5">
    <source>
        <dbReference type="ARBA" id="ARBA00023295"/>
    </source>
</evidence>
<feature type="compositionally biased region" description="Polar residues" evidence="7">
    <location>
        <begin position="180"/>
        <end position="192"/>
    </location>
</feature>
<dbReference type="Pfam" id="PF24517">
    <property type="entry name" value="CBM96"/>
    <property type="match status" value="1"/>
</dbReference>
<keyword evidence="5 6" id="KW-0326">Glycosidase</keyword>
<dbReference type="InterPro" id="IPR022790">
    <property type="entry name" value="GH26_dom"/>
</dbReference>
<dbReference type="NCBIfam" id="NF033679">
    <property type="entry name" value="DNRLRE_dom"/>
    <property type="match status" value="1"/>
</dbReference>
<evidence type="ECO:0000313" key="11">
    <source>
        <dbReference type="Proteomes" id="UP000660611"/>
    </source>
</evidence>
<evidence type="ECO:0000256" key="8">
    <source>
        <dbReference type="SAM" id="SignalP"/>
    </source>
</evidence>
<dbReference type="AlphaFoldDB" id="A0A919U8I9"/>
<feature type="region of interest" description="Disordered" evidence="7">
    <location>
        <begin position="176"/>
        <end position="253"/>
    </location>
</feature>
<accession>A0A919U8I9</accession>
<protein>
    <recommendedName>
        <fullName evidence="9">GH26 domain-containing protein</fullName>
    </recommendedName>
</protein>
<dbReference type="SUPFAM" id="SSF51445">
    <property type="entry name" value="(Trans)glycosidases"/>
    <property type="match status" value="1"/>
</dbReference>
<dbReference type="RefSeq" id="WP_275423395.1">
    <property type="nucleotide sequence ID" value="NZ_BAAAVW010000033.1"/>
</dbReference>
<feature type="domain" description="GH26" evidence="9">
    <location>
        <begin position="248"/>
        <end position="562"/>
    </location>
</feature>
<keyword evidence="2" id="KW-0964">Secreted</keyword>
<dbReference type="GO" id="GO:0005576">
    <property type="term" value="C:extracellular region"/>
    <property type="evidence" value="ECO:0007669"/>
    <property type="project" value="UniProtKB-SubCell"/>
</dbReference>
<evidence type="ECO:0000256" key="6">
    <source>
        <dbReference type="PROSITE-ProRule" id="PRU01100"/>
    </source>
</evidence>
<dbReference type="Gene3D" id="3.20.20.80">
    <property type="entry name" value="Glycosidases"/>
    <property type="match status" value="1"/>
</dbReference>
<dbReference type="Pfam" id="PF02156">
    <property type="entry name" value="Glyco_hydro_26"/>
    <property type="match status" value="1"/>
</dbReference>
<evidence type="ECO:0000256" key="1">
    <source>
        <dbReference type="ARBA" id="ARBA00004613"/>
    </source>
</evidence>
<feature type="active site" description="Proton donor" evidence="6">
    <location>
        <position position="376"/>
    </location>
</feature>
<name>A0A919U8I9_9ACTN</name>
<feature type="active site" description="Nucleophile" evidence="6">
    <location>
        <position position="495"/>
    </location>
</feature>
<dbReference type="Proteomes" id="UP000660611">
    <property type="component" value="Unassembled WGS sequence"/>
</dbReference>
<evidence type="ECO:0000256" key="7">
    <source>
        <dbReference type="SAM" id="MobiDB-lite"/>
    </source>
</evidence>
<evidence type="ECO:0000256" key="2">
    <source>
        <dbReference type="ARBA" id="ARBA00022525"/>
    </source>
</evidence>
<feature type="chain" id="PRO_5037357532" description="GH26 domain-containing protein" evidence="8">
    <location>
        <begin position="33"/>
        <end position="569"/>
    </location>
</feature>
<dbReference type="InterPro" id="IPR017853">
    <property type="entry name" value="GH"/>
</dbReference>
<feature type="compositionally biased region" description="Low complexity" evidence="7">
    <location>
        <begin position="243"/>
        <end position="253"/>
    </location>
</feature>
<comment type="caution">
    <text evidence="10">The sequence shown here is derived from an EMBL/GenBank/DDBJ whole genome shotgun (WGS) entry which is preliminary data.</text>
</comment>
<evidence type="ECO:0000313" key="10">
    <source>
        <dbReference type="EMBL" id="GIG45777.1"/>
    </source>
</evidence>
<keyword evidence="4 6" id="KW-0378">Hydrolase</keyword>
<dbReference type="GO" id="GO:0004553">
    <property type="term" value="F:hydrolase activity, hydrolyzing O-glycosyl compounds"/>
    <property type="evidence" value="ECO:0007669"/>
    <property type="project" value="InterPro"/>
</dbReference>
<feature type="compositionally biased region" description="Pro residues" evidence="7">
    <location>
        <begin position="202"/>
        <end position="242"/>
    </location>
</feature>
<comment type="similarity">
    <text evidence="6">Belongs to the glycosyl hydrolase 26 family.</text>
</comment>
<evidence type="ECO:0000256" key="4">
    <source>
        <dbReference type="ARBA" id="ARBA00022801"/>
    </source>
</evidence>
<dbReference type="EMBL" id="BONQ01000056">
    <property type="protein sequence ID" value="GIG45777.1"/>
    <property type="molecule type" value="Genomic_DNA"/>
</dbReference>
<reference evidence="10" key="1">
    <citation type="submission" date="2021-01" db="EMBL/GenBank/DDBJ databases">
        <title>Whole genome shotgun sequence of Dactylosporangium siamense NBRC 106093.</title>
        <authorList>
            <person name="Komaki H."/>
            <person name="Tamura T."/>
        </authorList>
    </citation>
    <scope>NUCLEOTIDE SEQUENCE</scope>
    <source>
        <strain evidence="10">NBRC 106093</strain>
    </source>
</reference>
<comment type="subcellular location">
    <subcellularLocation>
        <location evidence="1">Secreted</location>
    </subcellularLocation>
</comment>
<evidence type="ECO:0000259" key="9">
    <source>
        <dbReference type="PROSITE" id="PS51764"/>
    </source>
</evidence>
<feature type="signal peptide" evidence="8">
    <location>
        <begin position="1"/>
        <end position="32"/>
    </location>
</feature>
<sequence>MIRRHTRTLMPLAALAIGAAAGTVTFSGTAGAETTDIVRTGASEDGYSSSSRPTYTFGTSDTLVAGRSGSDTMVTYLKFTVPSPGTGVTVKSAQVVLTRESKTLPNALTISKVADTAWTEKALSAKNDPAVGAAVSTAKPKSDAAAVSFDVSSIVKGAGTYTFAVTSRVANSPARFRSAEATTGQPALTLTVTRPAATKPPATKPPTTTPPATKPPTTTPPATKPTTTPPATKPPTTTPPATKPVEATPTPTTPAECKVDAKLVPSCGVLWGAAAGGFSDVPRDEALKTFEQKTGRTSTIYHTYHKGDELFPTKDEIAMSSDPASPRTLMLNWKVGYGTKWANVANGDQDARIDRLSTYIKTNYGTKKFFMVLHHEPENDVNATAGSGMTAKDYAAMFRHTALRMKANGVTNAVFVVAYMNYEKWNNTSWWGDLYPGDDVVDWVGVDTYNNAQPGGFHYGDFNYLMNRTNDKAKFPGWYTWATTKHPGKPIMVAEWGVYDSSATVVGKNKADVYATVLPQLAKMPQIKGLVYFETAKDQNGHDIRMDDTPEALAGFKKIAADPRFNVKL</sequence>
<gene>
    <name evidence="10" type="ORF">Dsi01nite_038180</name>
</gene>
<dbReference type="InterPro" id="IPR055372">
    <property type="entry name" value="CBM96"/>
</dbReference>
<proteinExistence type="inferred from homology"/>
<dbReference type="PROSITE" id="PS51764">
    <property type="entry name" value="GH26"/>
    <property type="match status" value="1"/>
</dbReference>
<dbReference type="PRINTS" id="PR01217">
    <property type="entry name" value="PRICHEXTENSN"/>
</dbReference>
<evidence type="ECO:0000256" key="3">
    <source>
        <dbReference type="ARBA" id="ARBA00022729"/>
    </source>
</evidence>
<keyword evidence="3 8" id="KW-0732">Signal</keyword>